<protein>
    <submittedName>
        <fullName evidence="1">Uncharacterized protein</fullName>
    </submittedName>
</protein>
<dbReference type="EMBL" id="JBHTIA010000011">
    <property type="protein sequence ID" value="MFD0766134.1"/>
    <property type="molecule type" value="Genomic_DNA"/>
</dbReference>
<keyword evidence="2" id="KW-1185">Reference proteome</keyword>
<name>A0ABW2ZJ31_9SPHI</name>
<organism evidence="1 2">
    <name type="scientific">Mucilaginibacter lutimaris</name>
    <dbReference type="NCBI Taxonomy" id="931629"/>
    <lineage>
        <taxon>Bacteria</taxon>
        <taxon>Pseudomonadati</taxon>
        <taxon>Bacteroidota</taxon>
        <taxon>Sphingobacteriia</taxon>
        <taxon>Sphingobacteriales</taxon>
        <taxon>Sphingobacteriaceae</taxon>
        <taxon>Mucilaginibacter</taxon>
    </lineage>
</organism>
<evidence type="ECO:0000313" key="1">
    <source>
        <dbReference type="EMBL" id="MFD0766134.1"/>
    </source>
</evidence>
<sequence>MPSAKQIAENGLDLGEINRSLTKKVEELTLYLIEKDKTDAASKPK</sequence>
<accession>A0ABW2ZJ31</accession>
<dbReference type="RefSeq" id="WP_377143776.1">
    <property type="nucleotide sequence ID" value="NZ_JBHTIA010000011.1"/>
</dbReference>
<dbReference type="Proteomes" id="UP001597073">
    <property type="component" value="Unassembled WGS sequence"/>
</dbReference>
<reference evidence="2" key="1">
    <citation type="journal article" date="2019" name="Int. J. Syst. Evol. Microbiol.">
        <title>The Global Catalogue of Microorganisms (GCM) 10K type strain sequencing project: providing services to taxonomists for standard genome sequencing and annotation.</title>
        <authorList>
            <consortium name="The Broad Institute Genomics Platform"/>
            <consortium name="The Broad Institute Genome Sequencing Center for Infectious Disease"/>
            <person name="Wu L."/>
            <person name="Ma J."/>
        </authorList>
    </citation>
    <scope>NUCLEOTIDE SEQUENCE [LARGE SCALE GENOMIC DNA]</scope>
    <source>
        <strain evidence="2">CCUG 60742</strain>
    </source>
</reference>
<proteinExistence type="predicted"/>
<comment type="caution">
    <text evidence="1">The sequence shown here is derived from an EMBL/GenBank/DDBJ whole genome shotgun (WGS) entry which is preliminary data.</text>
</comment>
<evidence type="ECO:0000313" key="2">
    <source>
        <dbReference type="Proteomes" id="UP001597073"/>
    </source>
</evidence>
<gene>
    <name evidence="1" type="ORF">ACFQZI_14820</name>
</gene>